<dbReference type="GeneID" id="98160630"/>
<gene>
    <name evidence="1" type="ORF">BJX68DRAFT_266293</name>
</gene>
<accession>A0ABR4KJB5</accession>
<dbReference type="EMBL" id="JBFXLR010000018">
    <property type="protein sequence ID" value="KAL2851382.1"/>
    <property type="molecule type" value="Genomic_DNA"/>
</dbReference>
<sequence>MPYRQVITAWGGADEIAKRLCGYIDRDVLLLEGQKLSVELLNKVAVKQSERGKLWLPSGGYVDYVTDDRDSRYIRMHYTEPDVKRMPQSLEETHHFHRHIIENGGLCVIILGSEACQHATPSIPLGKRTEFQLQRYCSTITCFAE</sequence>
<protein>
    <submittedName>
        <fullName evidence="1">Uncharacterized protein</fullName>
    </submittedName>
</protein>
<dbReference type="RefSeq" id="XP_070899823.1">
    <property type="nucleotide sequence ID" value="XM_071045466.1"/>
</dbReference>
<name>A0ABR4KJB5_9EURO</name>
<proteinExistence type="predicted"/>
<organism evidence="1 2">
    <name type="scientific">Aspergillus pseudodeflectus</name>
    <dbReference type="NCBI Taxonomy" id="176178"/>
    <lineage>
        <taxon>Eukaryota</taxon>
        <taxon>Fungi</taxon>
        <taxon>Dikarya</taxon>
        <taxon>Ascomycota</taxon>
        <taxon>Pezizomycotina</taxon>
        <taxon>Eurotiomycetes</taxon>
        <taxon>Eurotiomycetidae</taxon>
        <taxon>Eurotiales</taxon>
        <taxon>Aspergillaceae</taxon>
        <taxon>Aspergillus</taxon>
        <taxon>Aspergillus subgen. Nidulantes</taxon>
    </lineage>
</organism>
<dbReference type="Proteomes" id="UP001610444">
    <property type="component" value="Unassembled WGS sequence"/>
</dbReference>
<evidence type="ECO:0000313" key="1">
    <source>
        <dbReference type="EMBL" id="KAL2851382.1"/>
    </source>
</evidence>
<evidence type="ECO:0000313" key="2">
    <source>
        <dbReference type="Proteomes" id="UP001610444"/>
    </source>
</evidence>
<reference evidence="1 2" key="1">
    <citation type="submission" date="2024-07" db="EMBL/GenBank/DDBJ databases">
        <title>Section-level genome sequencing and comparative genomics of Aspergillus sections Usti and Cavernicolus.</title>
        <authorList>
            <consortium name="Lawrence Berkeley National Laboratory"/>
            <person name="Nybo J.L."/>
            <person name="Vesth T.C."/>
            <person name="Theobald S."/>
            <person name="Frisvad J.C."/>
            <person name="Larsen T.O."/>
            <person name="Kjaerboelling I."/>
            <person name="Rothschild-Mancinelli K."/>
            <person name="Lyhne E.K."/>
            <person name="Kogle M.E."/>
            <person name="Barry K."/>
            <person name="Clum A."/>
            <person name="Na H."/>
            <person name="Ledsgaard L."/>
            <person name="Lin J."/>
            <person name="Lipzen A."/>
            <person name="Kuo A."/>
            <person name="Riley R."/>
            <person name="Mondo S."/>
            <person name="LaButti K."/>
            <person name="Haridas S."/>
            <person name="Pangalinan J."/>
            <person name="Salamov A.A."/>
            <person name="Simmons B.A."/>
            <person name="Magnuson J.K."/>
            <person name="Chen J."/>
            <person name="Drula E."/>
            <person name="Henrissat B."/>
            <person name="Wiebenga A."/>
            <person name="Lubbers R.J."/>
            <person name="Gomes A.C."/>
            <person name="Macurrencykelacurrency M.R."/>
            <person name="Stajich J."/>
            <person name="Grigoriev I.V."/>
            <person name="Mortensen U.H."/>
            <person name="De vries R.P."/>
            <person name="Baker S.E."/>
            <person name="Andersen M.R."/>
        </authorList>
    </citation>
    <scope>NUCLEOTIDE SEQUENCE [LARGE SCALE GENOMIC DNA]</scope>
    <source>
        <strain evidence="1 2">CBS 756.74</strain>
    </source>
</reference>
<comment type="caution">
    <text evidence="1">The sequence shown here is derived from an EMBL/GenBank/DDBJ whole genome shotgun (WGS) entry which is preliminary data.</text>
</comment>
<keyword evidence="2" id="KW-1185">Reference proteome</keyword>